<dbReference type="InterPro" id="IPR050639">
    <property type="entry name" value="SSR_resolvase"/>
</dbReference>
<dbReference type="OrthoDB" id="9781670at2"/>
<keyword evidence="3" id="KW-0233">DNA recombination</keyword>
<evidence type="ECO:0000256" key="1">
    <source>
        <dbReference type="ARBA" id="ARBA00022908"/>
    </source>
</evidence>
<dbReference type="RefSeq" id="WP_072986885.1">
    <property type="nucleotide sequence ID" value="NZ_FQZB01000009.1"/>
</dbReference>
<keyword evidence="1" id="KW-0229">DNA integration</keyword>
<dbReference type="Proteomes" id="UP000184310">
    <property type="component" value="Unassembled WGS sequence"/>
</dbReference>
<name>A0A1M6K4W6_9CLOT</name>
<dbReference type="GO" id="GO:0000150">
    <property type="term" value="F:DNA strand exchange activity"/>
    <property type="evidence" value="ECO:0007669"/>
    <property type="project" value="InterPro"/>
</dbReference>
<feature type="domain" description="Resolvase/invertase-type recombinase catalytic" evidence="7">
    <location>
        <begin position="3"/>
        <end position="152"/>
    </location>
</feature>
<dbReference type="InterPro" id="IPR006118">
    <property type="entry name" value="Recombinase_CS"/>
</dbReference>
<dbReference type="Gene3D" id="3.90.1750.20">
    <property type="entry name" value="Putative Large Serine Recombinase, Chain B, Domain 2"/>
    <property type="match status" value="1"/>
</dbReference>
<dbReference type="PROSITE" id="PS51736">
    <property type="entry name" value="RECOMBINASES_3"/>
    <property type="match status" value="1"/>
</dbReference>
<feature type="domain" description="Recombinase" evidence="8">
    <location>
        <begin position="160"/>
        <end position="282"/>
    </location>
</feature>
<sequence length="518" mass="59967">MKRVALYCRVSSDDQKERDTIENQVEILNTYIELKEDLEIFKEYLDNGVSGTIPFGERPGGKELLEDAKNKLFDAVLVYKIDRFGRDTLSGLNAAEILTKLNIEILSVSEPFDLNTPTGKFQFTTYLSMAELERNNILDRMYIGATRAAKMGKWLGGVVPYGYLVNSDGYLEINESEAKVIRKIFNMYVVDKISTLGIATYLNTNNIPSYSITRTQKTKSMTGKWRTSSVLRIISNTTYKGVHEYGKKATRRKETIIRKVPALISEELWNMAQKQKKQNSNESFRCMKNREYLLRGLIRCGHCGKIYCGISYKTKNDVYACNGKRSAEQNRLGFKCTSGNILVDEIEQVVWNDILHFVRNYKNEIENIKNNDDSNNLSEVLNQIKKNDSILKNIKSEKNEILKLYRKKIITDTELEEQLSDINKEENNMKRIIATTEKQLEKLKSKDKLLKELEIKLEEYNKRIDSLNYDEKRDLLKIIVKEIIATTVIEGSIKKVTVRVVYNWVKLDILTDMDYTRL</sequence>
<dbReference type="Pfam" id="PF07508">
    <property type="entry name" value="Recombinase"/>
    <property type="match status" value="1"/>
</dbReference>
<feature type="active site" description="O-(5'-phospho-DNA)-serine intermediate" evidence="4 5">
    <location>
        <position position="11"/>
    </location>
</feature>
<proteinExistence type="predicted"/>
<dbReference type="InterPro" id="IPR011109">
    <property type="entry name" value="DNA_bind_recombinase_dom"/>
</dbReference>
<dbReference type="InterPro" id="IPR025827">
    <property type="entry name" value="Zn_ribbon_recom_dom"/>
</dbReference>
<dbReference type="STRING" id="1121302.SAMN02745163_02097"/>
<evidence type="ECO:0000313" key="9">
    <source>
        <dbReference type="EMBL" id="SHJ53968.1"/>
    </source>
</evidence>
<evidence type="ECO:0000259" key="7">
    <source>
        <dbReference type="PROSITE" id="PS51736"/>
    </source>
</evidence>
<reference evidence="9 10" key="1">
    <citation type="submission" date="2016-11" db="EMBL/GenBank/DDBJ databases">
        <authorList>
            <person name="Jaros S."/>
            <person name="Januszkiewicz K."/>
            <person name="Wedrychowicz H."/>
        </authorList>
    </citation>
    <scope>NUCLEOTIDE SEQUENCE [LARGE SCALE GENOMIC DNA]</scope>
    <source>
        <strain evidence="9 10">DSM 21758</strain>
    </source>
</reference>
<gene>
    <name evidence="9" type="ORF">SAMN02745163_02097</name>
</gene>
<keyword evidence="10" id="KW-1185">Reference proteome</keyword>
<accession>A0A1M6K4W6</accession>
<dbReference type="CDD" id="cd00338">
    <property type="entry name" value="Ser_Recombinase"/>
    <property type="match status" value="1"/>
</dbReference>
<keyword evidence="6" id="KW-0175">Coiled coil</keyword>
<dbReference type="Gene3D" id="3.40.50.1390">
    <property type="entry name" value="Resolvase, N-terminal catalytic domain"/>
    <property type="match status" value="1"/>
</dbReference>
<evidence type="ECO:0000256" key="3">
    <source>
        <dbReference type="ARBA" id="ARBA00023172"/>
    </source>
</evidence>
<evidence type="ECO:0000256" key="6">
    <source>
        <dbReference type="SAM" id="Coils"/>
    </source>
</evidence>
<dbReference type="GO" id="GO:0003677">
    <property type="term" value="F:DNA binding"/>
    <property type="evidence" value="ECO:0007669"/>
    <property type="project" value="UniProtKB-KW"/>
</dbReference>
<dbReference type="InterPro" id="IPR038109">
    <property type="entry name" value="DNA_bind_recomb_sf"/>
</dbReference>
<dbReference type="SMART" id="SM00857">
    <property type="entry name" value="Resolvase"/>
    <property type="match status" value="1"/>
</dbReference>
<dbReference type="AlphaFoldDB" id="A0A1M6K4W6"/>
<evidence type="ECO:0000256" key="2">
    <source>
        <dbReference type="ARBA" id="ARBA00023125"/>
    </source>
</evidence>
<dbReference type="EMBL" id="FQZB01000009">
    <property type="protein sequence ID" value="SHJ53968.1"/>
    <property type="molecule type" value="Genomic_DNA"/>
</dbReference>
<keyword evidence="2" id="KW-0238">DNA-binding</keyword>
<evidence type="ECO:0000256" key="4">
    <source>
        <dbReference type="PIRSR" id="PIRSR606118-50"/>
    </source>
</evidence>
<dbReference type="PROSITE" id="PS00397">
    <property type="entry name" value="RECOMBINASES_1"/>
    <property type="match status" value="1"/>
</dbReference>
<dbReference type="InterPro" id="IPR006119">
    <property type="entry name" value="Resolv_N"/>
</dbReference>
<dbReference type="Pfam" id="PF13408">
    <property type="entry name" value="Zn_ribbon_recom"/>
    <property type="match status" value="1"/>
</dbReference>
<evidence type="ECO:0000313" key="10">
    <source>
        <dbReference type="Proteomes" id="UP000184310"/>
    </source>
</evidence>
<evidence type="ECO:0000256" key="5">
    <source>
        <dbReference type="PROSITE-ProRule" id="PRU10137"/>
    </source>
</evidence>
<dbReference type="InterPro" id="IPR036162">
    <property type="entry name" value="Resolvase-like_N_sf"/>
</dbReference>
<dbReference type="Pfam" id="PF00239">
    <property type="entry name" value="Resolvase"/>
    <property type="match status" value="1"/>
</dbReference>
<dbReference type="GO" id="GO:0015074">
    <property type="term" value="P:DNA integration"/>
    <property type="evidence" value="ECO:0007669"/>
    <property type="project" value="UniProtKB-KW"/>
</dbReference>
<organism evidence="9 10">
    <name type="scientific">Clostridium cavendishii DSM 21758</name>
    <dbReference type="NCBI Taxonomy" id="1121302"/>
    <lineage>
        <taxon>Bacteria</taxon>
        <taxon>Bacillati</taxon>
        <taxon>Bacillota</taxon>
        <taxon>Clostridia</taxon>
        <taxon>Eubacteriales</taxon>
        <taxon>Clostridiaceae</taxon>
        <taxon>Clostridium</taxon>
    </lineage>
</organism>
<evidence type="ECO:0000259" key="8">
    <source>
        <dbReference type="PROSITE" id="PS51737"/>
    </source>
</evidence>
<feature type="coiled-coil region" evidence="6">
    <location>
        <begin position="415"/>
        <end position="470"/>
    </location>
</feature>
<dbReference type="PROSITE" id="PS51737">
    <property type="entry name" value="RECOMBINASE_DNA_BIND"/>
    <property type="match status" value="1"/>
</dbReference>
<protein>
    <submittedName>
        <fullName evidence="9">Site-specific DNA recombinase</fullName>
    </submittedName>
</protein>
<dbReference type="PANTHER" id="PTHR30461:SF23">
    <property type="entry name" value="DNA RECOMBINASE-RELATED"/>
    <property type="match status" value="1"/>
</dbReference>
<dbReference type="SUPFAM" id="SSF53041">
    <property type="entry name" value="Resolvase-like"/>
    <property type="match status" value="1"/>
</dbReference>
<dbReference type="PANTHER" id="PTHR30461">
    <property type="entry name" value="DNA-INVERTASE FROM LAMBDOID PROPHAGE"/>
    <property type="match status" value="1"/>
</dbReference>